<reference evidence="2 3" key="1">
    <citation type="journal article" date="2013" name="Int. J. Syst. Evol. Microbiol.">
        <title>Roseomonas aerophila sp. nov., isolated from air.</title>
        <authorList>
            <person name="Kim S.J."/>
            <person name="Weon H.Y."/>
            <person name="Ahn J.H."/>
            <person name="Hong S.B."/>
            <person name="Seok S.J."/>
            <person name="Whang K.S."/>
            <person name="Kwon S.W."/>
        </authorList>
    </citation>
    <scope>NUCLEOTIDE SEQUENCE [LARGE SCALE GENOMIC DNA]</scope>
    <source>
        <strain evidence="2 3">NBRC 108923</strain>
    </source>
</reference>
<evidence type="ECO:0000313" key="3">
    <source>
        <dbReference type="Proteomes" id="UP000626026"/>
    </source>
</evidence>
<protein>
    <recommendedName>
        <fullName evidence="4">Transposase</fullName>
    </recommendedName>
</protein>
<accession>A0ABR7RN31</accession>
<sequence>MIDPTQGISKRQAGDPNALPPPRPEIARDREAAGVVEPEAAATERPKPVPPQDPVLEVHLDGETMRLYTELRDPETDRVLMRLPAVYQDDARKNPPSPGTSFEA</sequence>
<comment type="caution">
    <text evidence="2">The sequence shown here is derived from an EMBL/GenBank/DDBJ whole genome shotgun (WGS) entry which is preliminary data.</text>
</comment>
<name>A0ABR7RN31_9PROT</name>
<evidence type="ECO:0008006" key="4">
    <source>
        <dbReference type="Google" id="ProtNLM"/>
    </source>
</evidence>
<dbReference type="EMBL" id="JACTVA010000021">
    <property type="protein sequence ID" value="MBC9207733.1"/>
    <property type="molecule type" value="Genomic_DNA"/>
</dbReference>
<gene>
    <name evidence="2" type="ORF">IBL26_12885</name>
</gene>
<proteinExistence type="predicted"/>
<dbReference type="RefSeq" id="WP_187784898.1">
    <property type="nucleotide sequence ID" value="NZ_JACTVA010000021.1"/>
</dbReference>
<feature type="region of interest" description="Disordered" evidence="1">
    <location>
        <begin position="1"/>
        <end position="55"/>
    </location>
</feature>
<keyword evidence="3" id="KW-1185">Reference proteome</keyword>
<dbReference type="Proteomes" id="UP000626026">
    <property type="component" value="Unassembled WGS sequence"/>
</dbReference>
<evidence type="ECO:0000313" key="2">
    <source>
        <dbReference type="EMBL" id="MBC9207733.1"/>
    </source>
</evidence>
<organism evidence="2 3">
    <name type="scientific">Teichococcus aerophilus</name>
    <dbReference type="NCBI Taxonomy" id="1224513"/>
    <lineage>
        <taxon>Bacteria</taxon>
        <taxon>Pseudomonadati</taxon>
        <taxon>Pseudomonadota</taxon>
        <taxon>Alphaproteobacteria</taxon>
        <taxon>Acetobacterales</taxon>
        <taxon>Roseomonadaceae</taxon>
        <taxon>Roseomonas</taxon>
    </lineage>
</organism>
<evidence type="ECO:0000256" key="1">
    <source>
        <dbReference type="SAM" id="MobiDB-lite"/>
    </source>
</evidence>